<dbReference type="PIRSF" id="PIRSF005902">
    <property type="entry name" value="DNase_TatD"/>
    <property type="match status" value="1"/>
</dbReference>
<gene>
    <name evidence="5" type="ORF">BKE30_10780</name>
</gene>
<dbReference type="PANTHER" id="PTHR46124">
    <property type="entry name" value="D-AMINOACYL-TRNA DEACYLASE"/>
    <property type="match status" value="1"/>
</dbReference>
<protein>
    <submittedName>
        <fullName evidence="5">TatD family deoxyribonuclease</fullName>
    </submittedName>
</protein>
<evidence type="ECO:0000256" key="1">
    <source>
        <dbReference type="ARBA" id="ARBA00009275"/>
    </source>
</evidence>
<dbReference type="GO" id="GO:0004536">
    <property type="term" value="F:DNA nuclease activity"/>
    <property type="evidence" value="ECO:0007669"/>
    <property type="project" value="InterPro"/>
</dbReference>
<dbReference type="GO" id="GO:0016788">
    <property type="term" value="F:hydrolase activity, acting on ester bonds"/>
    <property type="evidence" value="ECO:0007669"/>
    <property type="project" value="InterPro"/>
</dbReference>
<dbReference type="InterPro" id="IPR015991">
    <property type="entry name" value="TatD/YcfH-like"/>
</dbReference>
<feature type="binding site" evidence="4">
    <location>
        <position position="155"/>
    </location>
    <ligand>
        <name>a divalent metal cation</name>
        <dbReference type="ChEBI" id="CHEBI:60240"/>
        <label>2</label>
    </ligand>
</feature>
<evidence type="ECO:0000256" key="3">
    <source>
        <dbReference type="ARBA" id="ARBA00022801"/>
    </source>
</evidence>
<sequence>MYTDSHCHLNRLDLSPYNGDLNRALQAAREAGVSRFLAVAVDLDDCPALAGIANAHADVGYSVGVHPCEDPAMMSRASVEHLCQLAQDPKVWAIGETGLDFYHSTEHIPAQKDCFARHIEVGKQVGKPVIVHTRSAKHETIDLMRAEQASHGILHCFTEDWDTAKAALDLGYYISFSGIISFKNAQSLRDVARQVPRDRVLIETDSPYLAPMPYRSKPNEPLYLPFVARALADVYGISQEELGRLTSHNFEQLLATHSTIATAQKI</sequence>
<name>A0A1S8CSK6_9GAMM</name>
<proteinExistence type="inferred from homology"/>
<keyword evidence="2 4" id="KW-0479">Metal-binding</keyword>
<evidence type="ECO:0000313" key="6">
    <source>
        <dbReference type="Proteomes" id="UP000192132"/>
    </source>
</evidence>
<reference evidence="5 6" key="1">
    <citation type="submission" date="2016-10" db="EMBL/GenBank/DDBJ databases">
        <title>Draft Genome sequence of Alkanindiges sp. strain H1.</title>
        <authorList>
            <person name="Subhash Y."/>
            <person name="Lee S."/>
        </authorList>
    </citation>
    <scope>NUCLEOTIDE SEQUENCE [LARGE SCALE GENOMIC DNA]</scope>
    <source>
        <strain evidence="5 6">H1</strain>
    </source>
</reference>
<evidence type="ECO:0000256" key="4">
    <source>
        <dbReference type="PIRSR" id="PIRSR005902-1"/>
    </source>
</evidence>
<dbReference type="EMBL" id="MLCN01000028">
    <property type="protein sequence ID" value="ONG38955.1"/>
    <property type="molecule type" value="Genomic_DNA"/>
</dbReference>
<dbReference type="OrthoDB" id="9810005at2"/>
<dbReference type="NCBIfam" id="TIGR00010">
    <property type="entry name" value="YchF/TatD family DNA exonuclease"/>
    <property type="match status" value="1"/>
</dbReference>
<organism evidence="5 6">
    <name type="scientific">Alkanindiges hydrocarboniclasticus</name>
    <dbReference type="NCBI Taxonomy" id="1907941"/>
    <lineage>
        <taxon>Bacteria</taxon>
        <taxon>Pseudomonadati</taxon>
        <taxon>Pseudomonadota</taxon>
        <taxon>Gammaproteobacteria</taxon>
        <taxon>Moraxellales</taxon>
        <taxon>Moraxellaceae</taxon>
        <taxon>Alkanindiges</taxon>
    </lineage>
</organism>
<feature type="binding site" evidence="4">
    <location>
        <position position="6"/>
    </location>
    <ligand>
        <name>a divalent metal cation</name>
        <dbReference type="ChEBI" id="CHEBI:60240"/>
        <label>1</label>
    </ligand>
</feature>
<dbReference type="CDD" id="cd01310">
    <property type="entry name" value="TatD_DNAse"/>
    <property type="match status" value="1"/>
</dbReference>
<comment type="caution">
    <text evidence="5">The sequence shown here is derived from an EMBL/GenBank/DDBJ whole genome shotgun (WGS) entry which is preliminary data.</text>
</comment>
<feature type="binding site" evidence="4">
    <location>
        <position position="132"/>
    </location>
    <ligand>
        <name>a divalent metal cation</name>
        <dbReference type="ChEBI" id="CHEBI:60240"/>
        <label>2</label>
    </ligand>
</feature>
<dbReference type="PANTHER" id="PTHR46124:SF2">
    <property type="entry name" value="D-AMINOACYL-TRNA DEACYLASE"/>
    <property type="match status" value="1"/>
</dbReference>
<dbReference type="STRING" id="1907941.BKE30_10780"/>
<comment type="similarity">
    <text evidence="1">Belongs to the metallo-dependent hydrolases superfamily. TatD-type hydrolase family.</text>
</comment>
<dbReference type="SUPFAM" id="SSF51556">
    <property type="entry name" value="Metallo-dependent hydrolases"/>
    <property type="match status" value="1"/>
</dbReference>
<feature type="binding site" evidence="4">
    <location>
        <position position="96"/>
    </location>
    <ligand>
        <name>a divalent metal cation</name>
        <dbReference type="ChEBI" id="CHEBI:60240"/>
        <label>1</label>
    </ligand>
</feature>
<dbReference type="Proteomes" id="UP000192132">
    <property type="component" value="Unassembled WGS sequence"/>
</dbReference>
<dbReference type="Pfam" id="PF01026">
    <property type="entry name" value="TatD_DNase"/>
    <property type="match status" value="1"/>
</dbReference>
<feature type="binding site" evidence="4">
    <location>
        <position position="205"/>
    </location>
    <ligand>
        <name>a divalent metal cation</name>
        <dbReference type="ChEBI" id="CHEBI:60240"/>
        <label>1</label>
    </ligand>
</feature>
<dbReference type="AlphaFoldDB" id="A0A1S8CSK6"/>
<evidence type="ECO:0000313" key="5">
    <source>
        <dbReference type="EMBL" id="ONG38955.1"/>
    </source>
</evidence>
<dbReference type="Gene3D" id="3.20.20.140">
    <property type="entry name" value="Metal-dependent hydrolases"/>
    <property type="match status" value="1"/>
</dbReference>
<dbReference type="GO" id="GO:0046872">
    <property type="term" value="F:metal ion binding"/>
    <property type="evidence" value="ECO:0007669"/>
    <property type="project" value="UniProtKB-KW"/>
</dbReference>
<dbReference type="RefSeq" id="WP_076878606.1">
    <property type="nucleotide sequence ID" value="NZ_MLCN01000028.1"/>
</dbReference>
<dbReference type="InterPro" id="IPR001130">
    <property type="entry name" value="TatD-like"/>
</dbReference>
<evidence type="ECO:0000256" key="2">
    <source>
        <dbReference type="ARBA" id="ARBA00022723"/>
    </source>
</evidence>
<keyword evidence="3" id="KW-0378">Hydrolase</keyword>
<dbReference type="FunFam" id="3.20.20.140:FF:000005">
    <property type="entry name" value="TatD family hydrolase"/>
    <property type="match status" value="1"/>
</dbReference>
<keyword evidence="6" id="KW-1185">Reference proteome</keyword>
<accession>A0A1S8CSK6</accession>
<dbReference type="InterPro" id="IPR032466">
    <property type="entry name" value="Metal_Hydrolase"/>
</dbReference>
<feature type="binding site" evidence="4">
    <location>
        <position position="8"/>
    </location>
    <ligand>
        <name>a divalent metal cation</name>
        <dbReference type="ChEBI" id="CHEBI:60240"/>
        <label>1</label>
    </ligand>
</feature>
<dbReference type="GO" id="GO:0005829">
    <property type="term" value="C:cytosol"/>
    <property type="evidence" value="ECO:0007669"/>
    <property type="project" value="TreeGrafter"/>
</dbReference>